<accession>A0A916Z2X6</accession>
<dbReference type="EMBL" id="BMKK01000010">
    <property type="protein sequence ID" value="GGD74260.1"/>
    <property type="molecule type" value="Genomic_DNA"/>
</dbReference>
<evidence type="ECO:0000313" key="3">
    <source>
        <dbReference type="Proteomes" id="UP000609064"/>
    </source>
</evidence>
<reference evidence="2" key="2">
    <citation type="submission" date="2020-09" db="EMBL/GenBank/DDBJ databases">
        <authorList>
            <person name="Sun Q."/>
            <person name="Zhou Y."/>
        </authorList>
    </citation>
    <scope>NUCLEOTIDE SEQUENCE</scope>
    <source>
        <strain evidence="2">CGMCC 1.15958</strain>
    </source>
</reference>
<proteinExistence type="predicted"/>
<evidence type="ECO:0000256" key="1">
    <source>
        <dbReference type="SAM" id="Phobius"/>
    </source>
</evidence>
<dbReference type="Proteomes" id="UP000609064">
    <property type="component" value="Unassembled WGS sequence"/>
</dbReference>
<reference evidence="2" key="1">
    <citation type="journal article" date="2014" name="Int. J. Syst. Evol. Microbiol.">
        <title>Complete genome sequence of Corynebacterium casei LMG S-19264T (=DSM 44701T), isolated from a smear-ripened cheese.</title>
        <authorList>
            <consortium name="US DOE Joint Genome Institute (JGI-PGF)"/>
            <person name="Walter F."/>
            <person name="Albersmeier A."/>
            <person name="Kalinowski J."/>
            <person name="Ruckert C."/>
        </authorList>
    </citation>
    <scope>NUCLEOTIDE SEQUENCE</scope>
    <source>
        <strain evidence="2">CGMCC 1.15958</strain>
    </source>
</reference>
<keyword evidence="1" id="KW-1133">Transmembrane helix</keyword>
<keyword evidence="1" id="KW-0812">Transmembrane</keyword>
<feature type="transmembrane region" description="Helical" evidence="1">
    <location>
        <begin position="6"/>
        <end position="25"/>
    </location>
</feature>
<keyword evidence="1" id="KW-0472">Membrane</keyword>
<protein>
    <submittedName>
        <fullName evidence="2">Uncharacterized protein</fullName>
    </submittedName>
</protein>
<organism evidence="2 3">
    <name type="scientific">Emticicia aquatilis</name>
    <dbReference type="NCBI Taxonomy" id="1537369"/>
    <lineage>
        <taxon>Bacteria</taxon>
        <taxon>Pseudomonadati</taxon>
        <taxon>Bacteroidota</taxon>
        <taxon>Cytophagia</taxon>
        <taxon>Cytophagales</taxon>
        <taxon>Leadbetterellaceae</taxon>
        <taxon>Emticicia</taxon>
    </lineage>
</organism>
<dbReference type="AlphaFoldDB" id="A0A916Z2X6"/>
<evidence type="ECO:0000313" key="2">
    <source>
        <dbReference type="EMBL" id="GGD74260.1"/>
    </source>
</evidence>
<dbReference type="RefSeq" id="WP_188769253.1">
    <property type="nucleotide sequence ID" value="NZ_BMKK01000010.1"/>
</dbReference>
<keyword evidence="3" id="KW-1185">Reference proteome</keyword>
<name>A0A916Z2X6_9BACT</name>
<comment type="caution">
    <text evidence="2">The sequence shown here is derived from an EMBL/GenBank/DDBJ whole genome shotgun (WGS) entry which is preliminary data.</text>
</comment>
<gene>
    <name evidence="2" type="ORF">GCM10011514_42950</name>
</gene>
<sequence>MEGLTILFQIAAFLISILTLYKGLAEYTKNNTIKRFEYLDKLVKEFSENDKKAAKEMLDMFVIKHYPEKDYSDTTEKDYKKRAKTKGDITYFNLKFLDVFLEIERDKDNDKGYKVIDETFVSDKISKEDFIAKYEESIKGSLKTFPKANTFYFTGLERVLRTNGNIYQNDVFIRNSFDSMLDFFLKIIYLLRSELITVNEIEGYFSYYLLRLRDNPAARNYIKTFYSERDFNWLFSLLQGDSPVNYLQAVKEADNNQKKD</sequence>